<reference evidence="2 3" key="1">
    <citation type="submission" date="2016-08" db="EMBL/GenBank/DDBJ databases">
        <title>Novel Firmicutes and Novel Genomes.</title>
        <authorList>
            <person name="Poppleton D.I."/>
            <person name="Gribaldo S."/>
        </authorList>
    </citation>
    <scope>NUCLEOTIDE SEQUENCE [LARGE SCALE GENOMIC DNA]</scope>
    <source>
        <strain evidence="2 3">CTT3</strain>
    </source>
</reference>
<evidence type="ECO:0000313" key="3">
    <source>
        <dbReference type="Proteomes" id="UP000284177"/>
    </source>
</evidence>
<organism evidence="2 3">
    <name type="scientific">Thermohalobacter berrensis</name>
    <dbReference type="NCBI Taxonomy" id="99594"/>
    <lineage>
        <taxon>Bacteria</taxon>
        <taxon>Bacillati</taxon>
        <taxon>Bacillota</taxon>
        <taxon>Tissierellia</taxon>
        <taxon>Tissierellales</taxon>
        <taxon>Thermohalobacteraceae</taxon>
        <taxon>Thermohalobacter</taxon>
    </lineage>
</organism>
<dbReference type="InterPro" id="IPR011437">
    <property type="entry name" value="DUF1540"/>
</dbReference>
<protein>
    <submittedName>
        <fullName evidence="2">DUF1540 domain-containing protein</fullName>
    </submittedName>
</protein>
<dbReference type="AlphaFoldDB" id="A0A419T2B3"/>
<evidence type="ECO:0000313" key="2">
    <source>
        <dbReference type="EMBL" id="RKD31558.1"/>
    </source>
</evidence>
<accession>A0A419T2B3</accession>
<comment type="caution">
    <text evidence="2">The sequence shown here is derived from an EMBL/GenBank/DDBJ whole genome shotgun (WGS) entry which is preliminary data.</text>
</comment>
<feature type="domain" description="DUF1540" evidence="1">
    <location>
        <begin position="13"/>
        <end position="52"/>
    </location>
</feature>
<name>A0A419T2B3_9FIRM</name>
<evidence type="ECO:0000259" key="1">
    <source>
        <dbReference type="Pfam" id="PF07561"/>
    </source>
</evidence>
<dbReference type="Proteomes" id="UP000284177">
    <property type="component" value="Unassembled WGS sequence"/>
</dbReference>
<dbReference type="RefSeq" id="WP_120169282.1">
    <property type="nucleotide sequence ID" value="NZ_MCIB01000017.1"/>
</dbReference>
<dbReference type="EMBL" id="MCIB01000017">
    <property type="protein sequence ID" value="RKD31558.1"/>
    <property type="molecule type" value="Genomic_DNA"/>
</dbReference>
<dbReference type="OrthoDB" id="1739902at2"/>
<keyword evidence="3" id="KW-1185">Reference proteome</keyword>
<proteinExistence type="predicted"/>
<dbReference type="Pfam" id="PF07561">
    <property type="entry name" value="DUF1540"/>
    <property type="match status" value="1"/>
</dbReference>
<gene>
    <name evidence="2" type="ORF">BET03_12380</name>
</gene>
<sequence length="58" mass="6471">MRIEKSNNSINRVKCCVNSCYYYGEGDHCLASKIEIQPPNAQNTQETDCATFAPKTQG</sequence>